<reference evidence="2" key="1">
    <citation type="journal article" date="2022" name="Mol. Ecol. Resour.">
        <title>The genomes of chicory, endive, great burdock and yacon provide insights into Asteraceae palaeo-polyploidization history and plant inulin production.</title>
        <authorList>
            <person name="Fan W."/>
            <person name="Wang S."/>
            <person name="Wang H."/>
            <person name="Wang A."/>
            <person name="Jiang F."/>
            <person name="Liu H."/>
            <person name="Zhao H."/>
            <person name="Xu D."/>
            <person name="Zhang Y."/>
        </authorList>
    </citation>
    <scope>NUCLEOTIDE SEQUENCE [LARGE SCALE GENOMIC DNA]</scope>
    <source>
        <strain evidence="2">cv. Punajuju</strain>
    </source>
</reference>
<keyword evidence="2" id="KW-1185">Reference proteome</keyword>
<accession>A0ACB8Z2P7</accession>
<proteinExistence type="predicted"/>
<dbReference type="EMBL" id="CM042017">
    <property type="protein sequence ID" value="KAI3690535.1"/>
    <property type="molecule type" value="Genomic_DNA"/>
</dbReference>
<evidence type="ECO:0000313" key="2">
    <source>
        <dbReference type="Proteomes" id="UP001055811"/>
    </source>
</evidence>
<dbReference type="Proteomes" id="UP001055811">
    <property type="component" value="Linkage Group LG09"/>
</dbReference>
<protein>
    <submittedName>
        <fullName evidence="1">Uncharacterized protein</fullName>
    </submittedName>
</protein>
<comment type="caution">
    <text evidence="1">The sequence shown here is derived from an EMBL/GenBank/DDBJ whole genome shotgun (WGS) entry which is preliminary data.</text>
</comment>
<reference evidence="1 2" key="2">
    <citation type="journal article" date="2022" name="Mol. Ecol. Resour.">
        <title>The genomes of chicory, endive, great burdock and yacon provide insights into Asteraceae paleo-polyploidization history and plant inulin production.</title>
        <authorList>
            <person name="Fan W."/>
            <person name="Wang S."/>
            <person name="Wang H."/>
            <person name="Wang A."/>
            <person name="Jiang F."/>
            <person name="Liu H."/>
            <person name="Zhao H."/>
            <person name="Xu D."/>
            <person name="Zhang Y."/>
        </authorList>
    </citation>
    <scope>NUCLEOTIDE SEQUENCE [LARGE SCALE GENOMIC DNA]</scope>
    <source>
        <strain evidence="2">cv. Punajuju</strain>
        <tissue evidence="1">Leaves</tissue>
    </source>
</reference>
<sequence>MGRKRERERSRRVEVDDGWTTVCWKKYSCFVRIQEDNCEWSPPRSHLQSDSDSEDDSISKFMGNEGENKEEEEADVVLVEDSAKVLEPEINRCIGTEEKAGSNNREDASVNLEKLENKSAKVVEMGDDASSSGNFSLNWHVQDNSINLKAGVDSEQHLGSFADGPSGPRRSSDFKLGGEKTYAVHDGSGSDPLNESKEIPDLNESPCPSISVNLESTSISNSNRLFSKKGKMVLKQGALSMKLKDVIRNSSKGRQKAKRRLENLSTSMNCRVTPVRVIP</sequence>
<evidence type="ECO:0000313" key="1">
    <source>
        <dbReference type="EMBL" id="KAI3690535.1"/>
    </source>
</evidence>
<name>A0ACB8Z2P7_CICIN</name>
<gene>
    <name evidence="1" type="ORF">L2E82_48613</name>
</gene>
<organism evidence="1 2">
    <name type="scientific">Cichorium intybus</name>
    <name type="common">Chicory</name>
    <dbReference type="NCBI Taxonomy" id="13427"/>
    <lineage>
        <taxon>Eukaryota</taxon>
        <taxon>Viridiplantae</taxon>
        <taxon>Streptophyta</taxon>
        <taxon>Embryophyta</taxon>
        <taxon>Tracheophyta</taxon>
        <taxon>Spermatophyta</taxon>
        <taxon>Magnoliopsida</taxon>
        <taxon>eudicotyledons</taxon>
        <taxon>Gunneridae</taxon>
        <taxon>Pentapetalae</taxon>
        <taxon>asterids</taxon>
        <taxon>campanulids</taxon>
        <taxon>Asterales</taxon>
        <taxon>Asteraceae</taxon>
        <taxon>Cichorioideae</taxon>
        <taxon>Cichorieae</taxon>
        <taxon>Cichoriinae</taxon>
        <taxon>Cichorium</taxon>
    </lineage>
</organism>